<evidence type="ECO:0000256" key="7">
    <source>
        <dbReference type="ARBA" id="ARBA00023136"/>
    </source>
</evidence>
<dbReference type="InterPro" id="IPR036794">
    <property type="entry name" value="ATP_F1_dsu/esu_C_sf"/>
</dbReference>
<dbReference type="InterPro" id="IPR020546">
    <property type="entry name" value="ATP_synth_F1_dsu/esu_N"/>
</dbReference>
<dbReference type="InterPro" id="IPR001469">
    <property type="entry name" value="ATP_synth_F1_dsu/esu"/>
</dbReference>
<evidence type="ECO:0000256" key="11">
    <source>
        <dbReference type="RuleBase" id="RU003656"/>
    </source>
</evidence>
<keyword evidence="5 10" id="KW-0813">Transport</keyword>
<gene>
    <name evidence="10" type="primary">atpC</name>
    <name evidence="15" type="ORF">MRX98_17565</name>
</gene>
<evidence type="ECO:0000313" key="15">
    <source>
        <dbReference type="EMBL" id="MCJ8502395.1"/>
    </source>
</evidence>
<dbReference type="GO" id="GO:0005886">
    <property type="term" value="C:plasma membrane"/>
    <property type="evidence" value="ECO:0007669"/>
    <property type="project" value="UniProtKB-SubCell"/>
</dbReference>
<dbReference type="PANTHER" id="PTHR13822:SF10">
    <property type="entry name" value="ATP SYNTHASE EPSILON CHAIN, CHLOROPLASTIC"/>
    <property type="match status" value="1"/>
</dbReference>
<comment type="subunit">
    <text evidence="4 10 11">F-type ATPases have 2 components, CF(1) - the catalytic core - and CF(0) - the membrane proton channel. CF(1) has five subunits: alpha(3), beta(3), gamma(1), delta(1), epsilon(1). CF(0) has three main subunits: a, b and c.</text>
</comment>
<evidence type="ECO:0000256" key="8">
    <source>
        <dbReference type="ARBA" id="ARBA00023196"/>
    </source>
</evidence>
<feature type="coiled-coil region" evidence="12">
    <location>
        <begin position="86"/>
        <end position="113"/>
    </location>
</feature>
<evidence type="ECO:0000256" key="3">
    <source>
        <dbReference type="ARBA" id="ARBA00005712"/>
    </source>
</evidence>
<dbReference type="Pfam" id="PF00401">
    <property type="entry name" value="ATP-synt_DE"/>
    <property type="match status" value="1"/>
</dbReference>
<keyword evidence="9 10" id="KW-0066">ATP synthesis</keyword>
<dbReference type="EMBL" id="JALJRB010000025">
    <property type="protein sequence ID" value="MCJ8502395.1"/>
    <property type="molecule type" value="Genomic_DNA"/>
</dbReference>
<dbReference type="NCBIfam" id="NF009980">
    <property type="entry name" value="PRK13446.1"/>
    <property type="match status" value="1"/>
</dbReference>
<evidence type="ECO:0000256" key="2">
    <source>
        <dbReference type="ARBA" id="ARBA00004202"/>
    </source>
</evidence>
<evidence type="ECO:0000259" key="14">
    <source>
        <dbReference type="Pfam" id="PF02823"/>
    </source>
</evidence>
<dbReference type="PANTHER" id="PTHR13822">
    <property type="entry name" value="ATP SYNTHASE DELTA/EPSILON CHAIN"/>
    <property type="match status" value="1"/>
</dbReference>
<dbReference type="CDD" id="cd12152">
    <property type="entry name" value="F1-ATPase_delta"/>
    <property type="match status" value="1"/>
</dbReference>
<keyword evidence="6 10" id="KW-0406">Ion transport</keyword>
<evidence type="ECO:0000259" key="13">
    <source>
        <dbReference type="Pfam" id="PF00401"/>
    </source>
</evidence>
<evidence type="ECO:0000256" key="12">
    <source>
        <dbReference type="SAM" id="Coils"/>
    </source>
</evidence>
<evidence type="ECO:0000256" key="6">
    <source>
        <dbReference type="ARBA" id="ARBA00023065"/>
    </source>
</evidence>
<keyword evidence="7 10" id="KW-0472">Membrane</keyword>
<accession>A0AA41UJW2</accession>
<evidence type="ECO:0000256" key="9">
    <source>
        <dbReference type="ARBA" id="ARBA00023310"/>
    </source>
</evidence>
<dbReference type="GO" id="GO:0045259">
    <property type="term" value="C:proton-transporting ATP synthase complex"/>
    <property type="evidence" value="ECO:0007669"/>
    <property type="project" value="UniProtKB-KW"/>
</dbReference>
<protein>
    <recommendedName>
        <fullName evidence="10">ATP synthase epsilon chain</fullName>
    </recommendedName>
    <alternativeName>
        <fullName evidence="10">ATP synthase F1 sector epsilon subunit</fullName>
    </alternativeName>
    <alternativeName>
        <fullName evidence="10">F-ATPase epsilon subunit</fullName>
    </alternativeName>
</protein>
<comment type="subcellular location">
    <subcellularLocation>
        <location evidence="2 10">Cell membrane</location>
        <topology evidence="2 10">Peripheral membrane protein</topology>
    </subcellularLocation>
</comment>
<keyword evidence="16" id="KW-1185">Reference proteome</keyword>
<dbReference type="Pfam" id="PF02823">
    <property type="entry name" value="ATP-synt_DE_N"/>
    <property type="match status" value="1"/>
</dbReference>
<reference evidence="15" key="1">
    <citation type="submission" date="2022-04" db="EMBL/GenBank/DDBJ databases">
        <title>Desulfatitalea alkaliphila sp. nov., a novel anaerobic sulfate-reducing bacterium isolated from terrestrial mud volcano, Taman Peninsula, Russia.</title>
        <authorList>
            <person name="Khomyakova M.A."/>
            <person name="Merkel A.Y."/>
            <person name="Slobodkin A.I."/>
        </authorList>
    </citation>
    <scope>NUCLEOTIDE SEQUENCE</scope>
    <source>
        <strain evidence="15">M08but</strain>
    </source>
</reference>
<name>A0AA41UJW2_9BACT</name>
<feature type="domain" description="ATP synthase epsilon subunit C-terminal" evidence="13">
    <location>
        <begin position="90"/>
        <end position="135"/>
    </location>
</feature>
<dbReference type="GO" id="GO:0046933">
    <property type="term" value="F:proton-transporting ATP synthase activity, rotational mechanism"/>
    <property type="evidence" value="ECO:0007669"/>
    <property type="project" value="UniProtKB-UniRule"/>
</dbReference>
<comment type="caution">
    <text evidence="15">The sequence shown here is derived from an EMBL/GenBank/DDBJ whole genome shotgun (WGS) entry which is preliminary data.</text>
</comment>
<evidence type="ECO:0000256" key="10">
    <source>
        <dbReference type="HAMAP-Rule" id="MF_00530"/>
    </source>
</evidence>
<evidence type="ECO:0000313" key="16">
    <source>
        <dbReference type="Proteomes" id="UP001165427"/>
    </source>
</evidence>
<feature type="domain" description="ATP synthase F1 complex delta/epsilon subunit N-terminal" evidence="14">
    <location>
        <begin position="6"/>
        <end position="85"/>
    </location>
</feature>
<organism evidence="15 16">
    <name type="scientific">Desulfatitalea alkaliphila</name>
    <dbReference type="NCBI Taxonomy" id="2929485"/>
    <lineage>
        <taxon>Bacteria</taxon>
        <taxon>Pseudomonadati</taxon>
        <taxon>Thermodesulfobacteriota</taxon>
        <taxon>Desulfobacteria</taxon>
        <taxon>Desulfobacterales</taxon>
        <taxon>Desulfosarcinaceae</taxon>
        <taxon>Desulfatitalea</taxon>
    </lineage>
</organism>
<dbReference type="InterPro" id="IPR020547">
    <property type="entry name" value="ATP_synth_F1_esu_C"/>
</dbReference>
<dbReference type="Gene3D" id="2.60.15.10">
    <property type="entry name" value="F0F1 ATP synthase delta/epsilon subunit, N-terminal"/>
    <property type="match status" value="1"/>
</dbReference>
<dbReference type="SUPFAM" id="SSF46604">
    <property type="entry name" value="Epsilon subunit of F1F0-ATP synthase C-terminal domain"/>
    <property type="match status" value="1"/>
</dbReference>
<dbReference type="AlphaFoldDB" id="A0AA41UJW2"/>
<dbReference type="Gene3D" id="1.20.5.440">
    <property type="entry name" value="ATP synthase delta/epsilon subunit, C-terminal domain"/>
    <property type="match status" value="1"/>
</dbReference>
<sequence length="139" mass="15277">MAEKTLKLEIVTPEKSVVSETARIVMAPAALGEFGVLPGHTPFMTNLKLGTVRYVDDGGKERLVFVSGGFAEALPNKVTILAESAERRREIDVDRAKAALERAEKRLASEDREGIDFVRARAALARAIMRIRMAESPRV</sequence>
<evidence type="ECO:0000256" key="5">
    <source>
        <dbReference type="ARBA" id="ARBA00022448"/>
    </source>
</evidence>
<evidence type="ECO:0000256" key="4">
    <source>
        <dbReference type="ARBA" id="ARBA00011648"/>
    </source>
</evidence>
<keyword evidence="10" id="KW-0375">Hydrogen ion transport</keyword>
<dbReference type="SUPFAM" id="SSF51344">
    <property type="entry name" value="Epsilon subunit of F1F0-ATP synthase N-terminal domain"/>
    <property type="match status" value="1"/>
</dbReference>
<keyword evidence="10" id="KW-1003">Cell membrane</keyword>
<dbReference type="Proteomes" id="UP001165427">
    <property type="component" value="Unassembled WGS sequence"/>
</dbReference>
<dbReference type="InterPro" id="IPR036771">
    <property type="entry name" value="ATPsynth_dsu/esu_N"/>
</dbReference>
<proteinExistence type="inferred from homology"/>
<keyword evidence="12" id="KW-0175">Coiled coil</keyword>
<dbReference type="RefSeq" id="WP_246913113.1">
    <property type="nucleotide sequence ID" value="NZ_JALJRB010000025.1"/>
</dbReference>
<dbReference type="NCBIfam" id="TIGR01216">
    <property type="entry name" value="ATP_synt_epsi"/>
    <property type="match status" value="1"/>
</dbReference>
<dbReference type="HAMAP" id="MF_00530">
    <property type="entry name" value="ATP_synth_epsil_bac"/>
    <property type="match status" value="1"/>
</dbReference>
<keyword evidence="8 10" id="KW-0139">CF(1)</keyword>
<comment type="similarity">
    <text evidence="3 10 11">Belongs to the ATPase epsilon chain family.</text>
</comment>
<dbReference type="GO" id="GO:0005524">
    <property type="term" value="F:ATP binding"/>
    <property type="evidence" value="ECO:0007669"/>
    <property type="project" value="UniProtKB-UniRule"/>
</dbReference>
<evidence type="ECO:0000256" key="1">
    <source>
        <dbReference type="ARBA" id="ARBA00003543"/>
    </source>
</evidence>
<comment type="function">
    <text evidence="1 10">Produces ATP from ADP in the presence of a proton gradient across the membrane.</text>
</comment>